<comment type="caution">
    <text evidence="10">The sequence shown here is derived from an EMBL/GenBank/DDBJ whole genome shotgun (WGS) entry which is preliminary data.</text>
</comment>
<evidence type="ECO:0000256" key="2">
    <source>
        <dbReference type="ARBA" id="ARBA00006702"/>
    </source>
</evidence>
<keyword evidence="8" id="KW-0464">Manganese</keyword>
<proteinExistence type="inferred from homology"/>
<dbReference type="AlphaFoldDB" id="A0A1Y1Z7N2"/>
<dbReference type="EC" id="3.1.3.16" evidence="3"/>
<dbReference type="SMART" id="SM00332">
    <property type="entry name" value="PP2Cc"/>
    <property type="match status" value="1"/>
</dbReference>
<dbReference type="GO" id="GO:0004722">
    <property type="term" value="F:protein serine/threonine phosphatase activity"/>
    <property type="evidence" value="ECO:0007669"/>
    <property type="project" value="UniProtKB-EC"/>
</dbReference>
<evidence type="ECO:0000256" key="3">
    <source>
        <dbReference type="ARBA" id="ARBA00013081"/>
    </source>
</evidence>
<accession>A0A1Y1Z7N2</accession>
<dbReference type="SUPFAM" id="SSF81606">
    <property type="entry name" value="PP2C-like"/>
    <property type="match status" value="1"/>
</dbReference>
<dbReference type="InterPro" id="IPR001932">
    <property type="entry name" value="PPM-type_phosphatase-like_dom"/>
</dbReference>
<protein>
    <recommendedName>
        <fullName evidence="3">protein-serine/threonine phosphatase</fullName>
        <ecNumber evidence="3">3.1.3.16</ecNumber>
    </recommendedName>
</protein>
<evidence type="ECO:0000256" key="6">
    <source>
        <dbReference type="ARBA" id="ARBA00022842"/>
    </source>
</evidence>
<evidence type="ECO:0000256" key="4">
    <source>
        <dbReference type="ARBA" id="ARBA00022723"/>
    </source>
</evidence>
<evidence type="ECO:0000259" key="9">
    <source>
        <dbReference type="PROSITE" id="PS51746"/>
    </source>
</evidence>
<dbReference type="InterPro" id="IPR015655">
    <property type="entry name" value="PP2C"/>
</dbReference>
<keyword evidence="5" id="KW-0378">Hydrolase</keyword>
<keyword evidence="4" id="KW-0479">Metal-binding</keyword>
<keyword evidence="11" id="KW-1185">Reference proteome</keyword>
<keyword evidence="7" id="KW-0904">Protein phosphatase</keyword>
<name>A0A1Y1Z7N2_9FUNG</name>
<dbReference type="GO" id="GO:0046872">
    <property type="term" value="F:metal ion binding"/>
    <property type="evidence" value="ECO:0007669"/>
    <property type="project" value="UniProtKB-KW"/>
</dbReference>
<dbReference type="PANTHER" id="PTHR13832:SF803">
    <property type="entry name" value="PROTEIN PHOSPHATASE 1G"/>
    <property type="match status" value="1"/>
</dbReference>
<evidence type="ECO:0000313" key="11">
    <source>
        <dbReference type="Proteomes" id="UP000193920"/>
    </source>
</evidence>
<evidence type="ECO:0000256" key="1">
    <source>
        <dbReference type="ARBA" id="ARBA00001936"/>
    </source>
</evidence>
<keyword evidence="6" id="KW-0460">Magnesium</keyword>
<evidence type="ECO:0000313" key="10">
    <source>
        <dbReference type="EMBL" id="ORY06251.1"/>
    </source>
</evidence>
<dbReference type="PROSITE" id="PS51746">
    <property type="entry name" value="PPM_2"/>
    <property type="match status" value="1"/>
</dbReference>
<evidence type="ECO:0000256" key="7">
    <source>
        <dbReference type="ARBA" id="ARBA00022912"/>
    </source>
</evidence>
<dbReference type="InterPro" id="IPR036457">
    <property type="entry name" value="PPM-type-like_dom_sf"/>
</dbReference>
<organism evidence="10 11">
    <name type="scientific">Neocallimastix californiae</name>
    <dbReference type="NCBI Taxonomy" id="1754190"/>
    <lineage>
        <taxon>Eukaryota</taxon>
        <taxon>Fungi</taxon>
        <taxon>Fungi incertae sedis</taxon>
        <taxon>Chytridiomycota</taxon>
        <taxon>Chytridiomycota incertae sedis</taxon>
        <taxon>Neocallimastigomycetes</taxon>
        <taxon>Neocallimastigales</taxon>
        <taxon>Neocallimastigaceae</taxon>
        <taxon>Neocallimastix</taxon>
    </lineage>
</organism>
<sequence>MKTYLENFESYGLCQGGNINEPSKEDRILIVDNLFDYVRINYPRYKTSIFGDTKPPIPEVVLGGTSNEEASSFKLYGVFDGHCGNIASSFLKQRFPFELCALPDFKAGNYKEALIKTYTNLHKELLSCSKYTPELFDCLFCSGSTASVALVTPIFTYFAFLGDSPIIVWKNKSSGPDFPFSEHSIENYKLHDKIIESNVFFSVYLEDENEPYQILAAGDKTRIEILDRMKKGYEKPRALPFNKCQYPMDALIEREDLRVSSKIYPDDIRVGFAKLNVLGSIGDSIYDPKIFNALIDEVEHYRKERVKVYDALMKNLISKRPIENAISETRRFKFEFERSNITIEELKAISPLTYSYDSIRSFIVKQDKWNKLLKKHIRLPESFDTSSLLCSALMNFRPHHKLKASGLKRQPDIVSILNCDLKLFVLASDGVIKYYSTFKNKYNDIIIKNHNNLKNMARILMDYMSFLGDDRSVICCHYK</sequence>
<comment type="similarity">
    <text evidence="2">Belongs to the PP2C family.</text>
</comment>
<dbReference type="Proteomes" id="UP000193920">
    <property type="component" value="Unassembled WGS sequence"/>
</dbReference>
<dbReference type="Gene3D" id="3.60.40.10">
    <property type="entry name" value="PPM-type phosphatase domain"/>
    <property type="match status" value="1"/>
</dbReference>
<feature type="domain" description="PPM-type phosphatase" evidence="9">
    <location>
        <begin position="49"/>
        <end position="348"/>
    </location>
</feature>
<dbReference type="STRING" id="1754190.A0A1Y1Z7N2"/>
<dbReference type="PANTHER" id="PTHR13832">
    <property type="entry name" value="PROTEIN PHOSPHATASE 2C"/>
    <property type="match status" value="1"/>
</dbReference>
<reference evidence="10 11" key="1">
    <citation type="submission" date="2016-08" db="EMBL/GenBank/DDBJ databases">
        <title>A Parts List for Fungal Cellulosomes Revealed by Comparative Genomics.</title>
        <authorList>
            <consortium name="DOE Joint Genome Institute"/>
            <person name="Haitjema C.H."/>
            <person name="Gilmore S.P."/>
            <person name="Henske J.K."/>
            <person name="Solomon K.V."/>
            <person name="De Groot R."/>
            <person name="Kuo A."/>
            <person name="Mondo S.J."/>
            <person name="Salamov A.A."/>
            <person name="Labutti K."/>
            <person name="Zhao Z."/>
            <person name="Chiniquy J."/>
            <person name="Barry K."/>
            <person name="Brewer H.M."/>
            <person name="Purvine S.O."/>
            <person name="Wright A.T."/>
            <person name="Boxma B."/>
            <person name="Van Alen T."/>
            <person name="Hackstein J.H."/>
            <person name="Baker S.E."/>
            <person name="Grigoriev I.V."/>
            <person name="O'Malley M.A."/>
        </authorList>
    </citation>
    <scope>NUCLEOTIDE SEQUENCE [LARGE SCALE GENOMIC DNA]</scope>
    <source>
        <strain evidence="10 11">G1</strain>
    </source>
</reference>
<evidence type="ECO:0000256" key="5">
    <source>
        <dbReference type="ARBA" id="ARBA00022801"/>
    </source>
</evidence>
<gene>
    <name evidence="10" type="ORF">LY90DRAFT_678362</name>
</gene>
<dbReference type="EMBL" id="MCOG01000440">
    <property type="protein sequence ID" value="ORY06251.1"/>
    <property type="molecule type" value="Genomic_DNA"/>
</dbReference>
<dbReference type="Pfam" id="PF00481">
    <property type="entry name" value="PP2C"/>
    <property type="match status" value="1"/>
</dbReference>
<evidence type="ECO:0000256" key="8">
    <source>
        <dbReference type="ARBA" id="ARBA00023211"/>
    </source>
</evidence>
<dbReference type="OrthoDB" id="2145232at2759"/>
<comment type="cofactor">
    <cofactor evidence="1">
        <name>Mn(2+)</name>
        <dbReference type="ChEBI" id="CHEBI:29035"/>
    </cofactor>
</comment>